<comment type="caution">
    <text evidence="1">The sequence shown here is derived from an EMBL/GenBank/DDBJ whole genome shotgun (WGS) entry which is preliminary data.</text>
</comment>
<sequence length="112" mass="13131">MLQRDRRLTIRILSDELDIPQESVRKIVTPDLRKRCSRFVPHHLTEEQKRQRIECCGDFIDMEDENAQLVKTMVMEMKPGVSNMTGDETPDYGVVWTLIPQTEKNFILKIQG</sequence>
<evidence type="ECO:0000313" key="1">
    <source>
        <dbReference type="EMBL" id="GBM66303.1"/>
    </source>
</evidence>
<organism evidence="1 2">
    <name type="scientific">Araneus ventricosus</name>
    <name type="common">Orbweaver spider</name>
    <name type="synonym">Epeira ventricosa</name>
    <dbReference type="NCBI Taxonomy" id="182803"/>
    <lineage>
        <taxon>Eukaryota</taxon>
        <taxon>Metazoa</taxon>
        <taxon>Ecdysozoa</taxon>
        <taxon>Arthropoda</taxon>
        <taxon>Chelicerata</taxon>
        <taxon>Arachnida</taxon>
        <taxon>Araneae</taxon>
        <taxon>Araneomorphae</taxon>
        <taxon>Entelegynae</taxon>
        <taxon>Araneoidea</taxon>
        <taxon>Araneidae</taxon>
        <taxon>Araneus</taxon>
    </lineage>
</organism>
<dbReference type="Proteomes" id="UP000499080">
    <property type="component" value="Unassembled WGS sequence"/>
</dbReference>
<proteinExistence type="predicted"/>
<dbReference type="OrthoDB" id="6118231at2759"/>
<protein>
    <submittedName>
        <fullName evidence="1">Uncharacterized protein</fullName>
    </submittedName>
</protein>
<evidence type="ECO:0000313" key="2">
    <source>
        <dbReference type="Proteomes" id="UP000499080"/>
    </source>
</evidence>
<reference evidence="1 2" key="1">
    <citation type="journal article" date="2019" name="Sci. Rep.">
        <title>Orb-weaving spider Araneus ventricosus genome elucidates the spidroin gene catalogue.</title>
        <authorList>
            <person name="Kono N."/>
            <person name="Nakamura H."/>
            <person name="Ohtoshi R."/>
            <person name="Moran D.A.P."/>
            <person name="Shinohara A."/>
            <person name="Yoshida Y."/>
            <person name="Fujiwara M."/>
            <person name="Mori M."/>
            <person name="Tomita M."/>
            <person name="Arakawa K."/>
        </authorList>
    </citation>
    <scope>NUCLEOTIDE SEQUENCE [LARGE SCALE GENOMIC DNA]</scope>
</reference>
<name>A0A4Y2HMI1_ARAVE</name>
<dbReference type="EMBL" id="BGPR01002018">
    <property type="protein sequence ID" value="GBM66303.1"/>
    <property type="molecule type" value="Genomic_DNA"/>
</dbReference>
<accession>A0A4Y2HMI1</accession>
<gene>
    <name evidence="1" type="ORF">AVEN_220065_1</name>
</gene>
<dbReference type="AlphaFoldDB" id="A0A4Y2HMI1"/>
<keyword evidence="2" id="KW-1185">Reference proteome</keyword>